<dbReference type="InterPro" id="IPR036271">
    <property type="entry name" value="Tet_transcr_reg_TetR-rel_C_sf"/>
</dbReference>
<protein>
    <recommendedName>
        <fullName evidence="2">Transcriptional regulator TetR C-terminal Proteobacteria type domain-containing protein</fullName>
    </recommendedName>
</protein>
<comment type="caution">
    <text evidence="3">The sequence shown here is derived from an EMBL/GenBank/DDBJ whole genome shotgun (WGS) entry which is preliminary data.</text>
</comment>
<keyword evidence="4" id="KW-1185">Reference proteome</keyword>
<dbReference type="Proteomes" id="UP000015531">
    <property type="component" value="Unassembled WGS sequence"/>
</dbReference>
<accession>T0HMH1</accession>
<dbReference type="Gene3D" id="1.10.357.10">
    <property type="entry name" value="Tetracycline Repressor, domain 2"/>
    <property type="match status" value="1"/>
</dbReference>
<dbReference type="OrthoDB" id="7460995at2"/>
<feature type="domain" description="Transcriptional regulator TetR C-terminal Proteobacteria type" evidence="2">
    <location>
        <begin position="209"/>
        <end position="322"/>
    </location>
</feature>
<proteinExistence type="predicted"/>
<dbReference type="EMBL" id="ATDP01000068">
    <property type="protein sequence ID" value="EQB17576.1"/>
    <property type="molecule type" value="Genomic_DNA"/>
</dbReference>
<name>T0HMH1_9SPHN</name>
<dbReference type="InterPro" id="IPR039536">
    <property type="entry name" value="TetR_C_Proteobacteria"/>
</dbReference>
<dbReference type="AlphaFoldDB" id="T0HMH1"/>
<evidence type="ECO:0000259" key="2">
    <source>
        <dbReference type="Pfam" id="PF14246"/>
    </source>
</evidence>
<feature type="compositionally biased region" description="Basic and acidic residues" evidence="1">
    <location>
        <begin position="8"/>
        <end position="21"/>
    </location>
</feature>
<evidence type="ECO:0000256" key="1">
    <source>
        <dbReference type="SAM" id="MobiDB-lite"/>
    </source>
</evidence>
<feature type="region of interest" description="Disordered" evidence="1">
    <location>
        <begin position="149"/>
        <end position="184"/>
    </location>
</feature>
<sequence>MVANDNEPIPHTECREGRVETHEASLSESLSRLELTIIALAEADSPASLFEPSRLHRWYRVLVATRLPNRLANPRLEALRRFAILARYGLADDPGERMRIARAGFNMEQIELIAGRVAAFRNRPHGIFSTIAAWRFRVLVRLLSTKQAPDEDDVASANPDMGKPVNPDEQSNGDEGATARLGAGPNTDFSGRWVVSLRSGGDDHDLRAILTEFGQRLLTAITSPTLLPIYKAAVGDPGISPDSIKQFFDDGPRAVTDGLAHMLRSAATREEIFVNDCAIAAQQFVGMVRANIQLEVALGLRPAPPPDEIRHVVDQAVEIFLRGIQCKCPPPRPQAATVQRGRR</sequence>
<dbReference type="SUPFAM" id="SSF48498">
    <property type="entry name" value="Tetracyclin repressor-like, C-terminal domain"/>
    <property type="match status" value="1"/>
</dbReference>
<reference evidence="3 4" key="1">
    <citation type="journal article" date="2013" name="Genome Announc.">
        <title>Draft Genome Sequence of Sphingobium lactosutens Strain DS20T, Isolated from a Hexachlorocyclohexane Dumpsite.</title>
        <authorList>
            <person name="Kumar R."/>
            <person name="Dwivedi V."/>
            <person name="Negi V."/>
            <person name="Khurana J.P."/>
            <person name="Lal R."/>
        </authorList>
    </citation>
    <scope>NUCLEOTIDE SEQUENCE [LARGE SCALE GENOMIC DNA]</scope>
    <source>
        <strain evidence="3 4">DS20</strain>
    </source>
</reference>
<organism evidence="3 4">
    <name type="scientific">Sphingobium lactosutens DS20</name>
    <dbReference type="NCBI Taxonomy" id="1331060"/>
    <lineage>
        <taxon>Bacteria</taxon>
        <taxon>Pseudomonadati</taxon>
        <taxon>Pseudomonadota</taxon>
        <taxon>Alphaproteobacteria</taxon>
        <taxon>Sphingomonadales</taxon>
        <taxon>Sphingomonadaceae</taxon>
        <taxon>Sphingobium</taxon>
    </lineage>
</organism>
<gene>
    <name evidence="3" type="ORF">RLDS_03825</name>
</gene>
<evidence type="ECO:0000313" key="3">
    <source>
        <dbReference type="EMBL" id="EQB17576.1"/>
    </source>
</evidence>
<dbReference type="Pfam" id="PF14246">
    <property type="entry name" value="TetR_C_7"/>
    <property type="match status" value="1"/>
</dbReference>
<evidence type="ECO:0000313" key="4">
    <source>
        <dbReference type="Proteomes" id="UP000015531"/>
    </source>
</evidence>
<dbReference type="PATRIC" id="fig|1331060.3.peg.692"/>
<feature type="region of interest" description="Disordered" evidence="1">
    <location>
        <begin position="1"/>
        <end position="21"/>
    </location>
</feature>
<dbReference type="eggNOG" id="COG1309">
    <property type="taxonomic scope" value="Bacteria"/>
</dbReference>